<evidence type="ECO:0000256" key="1">
    <source>
        <dbReference type="SAM" id="MobiDB-lite"/>
    </source>
</evidence>
<proteinExistence type="predicted"/>
<keyword evidence="4" id="KW-1185">Reference proteome</keyword>
<name>A0ABN9T9S4_9DINO</name>
<accession>A0ABN9T9S4</accession>
<gene>
    <name evidence="3" type="ORF">PCOR1329_LOCUS36948</name>
</gene>
<feature type="non-terminal residue" evidence="3">
    <location>
        <position position="1"/>
    </location>
</feature>
<evidence type="ECO:0000313" key="3">
    <source>
        <dbReference type="EMBL" id="CAK0841877.1"/>
    </source>
</evidence>
<comment type="caution">
    <text evidence="3">The sequence shown here is derived from an EMBL/GenBank/DDBJ whole genome shotgun (WGS) entry which is preliminary data.</text>
</comment>
<evidence type="ECO:0000313" key="4">
    <source>
        <dbReference type="Proteomes" id="UP001189429"/>
    </source>
</evidence>
<feature type="non-terminal residue" evidence="3">
    <location>
        <position position="327"/>
    </location>
</feature>
<feature type="chain" id="PRO_5046963796" evidence="2">
    <location>
        <begin position="30"/>
        <end position="327"/>
    </location>
</feature>
<feature type="signal peptide" evidence="2">
    <location>
        <begin position="1"/>
        <end position="29"/>
    </location>
</feature>
<evidence type="ECO:0000256" key="2">
    <source>
        <dbReference type="SAM" id="SignalP"/>
    </source>
</evidence>
<feature type="compositionally biased region" description="Basic residues" evidence="1">
    <location>
        <begin position="188"/>
        <end position="205"/>
    </location>
</feature>
<dbReference type="Proteomes" id="UP001189429">
    <property type="component" value="Unassembled WGS sequence"/>
</dbReference>
<reference evidence="3" key="1">
    <citation type="submission" date="2023-10" db="EMBL/GenBank/DDBJ databases">
        <authorList>
            <person name="Chen Y."/>
            <person name="Shah S."/>
            <person name="Dougan E. K."/>
            <person name="Thang M."/>
            <person name="Chan C."/>
        </authorList>
    </citation>
    <scope>NUCLEOTIDE SEQUENCE [LARGE SCALE GENOMIC DNA]</scope>
</reference>
<organism evidence="3 4">
    <name type="scientific">Prorocentrum cordatum</name>
    <dbReference type="NCBI Taxonomy" id="2364126"/>
    <lineage>
        <taxon>Eukaryota</taxon>
        <taxon>Sar</taxon>
        <taxon>Alveolata</taxon>
        <taxon>Dinophyceae</taxon>
        <taxon>Prorocentrales</taxon>
        <taxon>Prorocentraceae</taxon>
        <taxon>Prorocentrum</taxon>
    </lineage>
</organism>
<protein>
    <submittedName>
        <fullName evidence="3">Uncharacterized protein</fullName>
    </submittedName>
</protein>
<dbReference type="EMBL" id="CAUYUJ010014488">
    <property type="protein sequence ID" value="CAK0841877.1"/>
    <property type="molecule type" value="Genomic_DNA"/>
</dbReference>
<keyword evidence="2" id="KW-0732">Signal</keyword>
<sequence length="327" mass="36437">ERDDAKRRLCSFQTWWGVFLKLCLQDCAGGREGAGRQGRGRPQELPKTWATEVKHWSESGVRHLRWLCAQRGAGKKAARAGRGRVCTDCSDEYTLSVKHRRGNAVRFNWRGPRYDCGCDTCNGDEVSAVKGTILAGTPTSLWMNKLSAFVMWCFDYSLGTLKDEEHMARKMDSGSIFADLLGGGPRKRPAAAKAAPKCRAKRSAKSRPAQAGVKKRPVMKRPARSRLPVARTRKVILQVDESFLNKGKLSKLAKNARPKKDKLWLWGAVVQGSPHLFFFKVLKSVEDAYDGKPRGKQELLENFKELSPPAGVVIVSDKWRGAIAAVK</sequence>
<feature type="compositionally biased region" description="Basic residues" evidence="1">
    <location>
        <begin position="213"/>
        <end position="223"/>
    </location>
</feature>
<feature type="region of interest" description="Disordered" evidence="1">
    <location>
        <begin position="188"/>
        <end position="223"/>
    </location>
</feature>